<dbReference type="GeneID" id="27718433"/>
<organism evidence="2 3">
    <name type="scientific">Pseudallescheria apiosperma</name>
    <name type="common">Scedosporium apiospermum</name>
    <dbReference type="NCBI Taxonomy" id="563466"/>
    <lineage>
        <taxon>Eukaryota</taxon>
        <taxon>Fungi</taxon>
        <taxon>Dikarya</taxon>
        <taxon>Ascomycota</taxon>
        <taxon>Pezizomycotina</taxon>
        <taxon>Sordariomycetes</taxon>
        <taxon>Hypocreomycetidae</taxon>
        <taxon>Microascales</taxon>
        <taxon>Microascaceae</taxon>
        <taxon>Scedosporium</taxon>
    </lineage>
</organism>
<dbReference type="PANTHER" id="PTHR35006:SF2">
    <property type="entry name" value="GLYOXALASE FAMILY PROTEIN (AFU_ORTHOLOGUE AFUA_5G14830)"/>
    <property type="match status" value="1"/>
</dbReference>
<dbReference type="InterPro" id="IPR029068">
    <property type="entry name" value="Glyas_Bleomycin-R_OHBP_Dase"/>
</dbReference>
<dbReference type="AlphaFoldDB" id="A0A084GHX2"/>
<dbReference type="VEuPathDB" id="FungiDB:SAPIO_CDS0281"/>
<dbReference type="OMA" id="LWPEYHP"/>
<dbReference type="RefSeq" id="XP_016646733.1">
    <property type="nucleotide sequence ID" value="XM_016783100.1"/>
</dbReference>
<dbReference type="Pfam" id="PF00903">
    <property type="entry name" value="Glyoxalase"/>
    <property type="match status" value="1"/>
</dbReference>
<protein>
    <submittedName>
        <fullName evidence="2">Glyoxalase bleomycin resistance protein dioxygenase</fullName>
    </submittedName>
</protein>
<keyword evidence="2" id="KW-0560">Oxidoreductase</keyword>
<sequence>MPIDHTGIRVAESDMKTVVAWYEKALKPLGYVKMADFGVAVGFGEEGGHPDWWIGSREQGNNGSHTAFVAKDRSVVDEFHKAALAAGGEDLGAPGLRPQYHATYYGSFVKDPVGNNIEAVCHKPE</sequence>
<dbReference type="PROSITE" id="PS51819">
    <property type="entry name" value="VOC"/>
    <property type="match status" value="1"/>
</dbReference>
<accession>A0A084GHX2</accession>
<name>A0A084GHX2_PSEDA</name>
<keyword evidence="3" id="KW-1185">Reference proteome</keyword>
<dbReference type="GO" id="GO:0051213">
    <property type="term" value="F:dioxygenase activity"/>
    <property type="evidence" value="ECO:0007669"/>
    <property type="project" value="UniProtKB-KW"/>
</dbReference>
<feature type="domain" description="VOC" evidence="1">
    <location>
        <begin position="2"/>
        <end position="122"/>
    </location>
</feature>
<dbReference type="InterPro" id="IPR004360">
    <property type="entry name" value="Glyas_Fos-R_dOase_dom"/>
</dbReference>
<reference evidence="2 3" key="1">
    <citation type="journal article" date="2014" name="Genome Announc.">
        <title>Draft genome sequence of the pathogenic fungus Scedosporium apiospermum.</title>
        <authorList>
            <person name="Vandeputte P."/>
            <person name="Ghamrawi S."/>
            <person name="Rechenmann M."/>
            <person name="Iltis A."/>
            <person name="Giraud S."/>
            <person name="Fleury M."/>
            <person name="Thornton C."/>
            <person name="Delhaes L."/>
            <person name="Meyer W."/>
            <person name="Papon N."/>
            <person name="Bouchara J.P."/>
        </authorList>
    </citation>
    <scope>NUCLEOTIDE SEQUENCE [LARGE SCALE GENOMIC DNA]</scope>
    <source>
        <strain evidence="2 3">IHEM 14462</strain>
    </source>
</reference>
<dbReference type="EMBL" id="JOWA01000011">
    <property type="protein sequence ID" value="KEZ46934.1"/>
    <property type="molecule type" value="Genomic_DNA"/>
</dbReference>
<dbReference type="Gene3D" id="3.10.180.10">
    <property type="entry name" value="2,3-Dihydroxybiphenyl 1,2-Dioxygenase, domain 1"/>
    <property type="match status" value="1"/>
</dbReference>
<evidence type="ECO:0000313" key="3">
    <source>
        <dbReference type="Proteomes" id="UP000028545"/>
    </source>
</evidence>
<gene>
    <name evidence="2" type="ORF">SAPIO_CDS0281</name>
</gene>
<keyword evidence="2" id="KW-0223">Dioxygenase</keyword>
<dbReference type="KEGG" id="sapo:SAPIO_CDS0281"/>
<evidence type="ECO:0000313" key="2">
    <source>
        <dbReference type="EMBL" id="KEZ46934.1"/>
    </source>
</evidence>
<proteinExistence type="predicted"/>
<dbReference type="HOGENOM" id="CLU_046006_6_1_1"/>
<dbReference type="Proteomes" id="UP000028545">
    <property type="component" value="Unassembled WGS sequence"/>
</dbReference>
<comment type="caution">
    <text evidence="2">The sequence shown here is derived from an EMBL/GenBank/DDBJ whole genome shotgun (WGS) entry which is preliminary data.</text>
</comment>
<dbReference type="SUPFAM" id="SSF54593">
    <property type="entry name" value="Glyoxalase/Bleomycin resistance protein/Dihydroxybiphenyl dioxygenase"/>
    <property type="match status" value="1"/>
</dbReference>
<dbReference type="OrthoDB" id="10249419at2759"/>
<dbReference type="InterPro" id="IPR037523">
    <property type="entry name" value="VOC_core"/>
</dbReference>
<evidence type="ECO:0000259" key="1">
    <source>
        <dbReference type="PROSITE" id="PS51819"/>
    </source>
</evidence>
<dbReference type="PANTHER" id="PTHR35006">
    <property type="entry name" value="GLYOXALASE FAMILY PROTEIN (AFU_ORTHOLOGUE AFUA_5G14830)"/>
    <property type="match status" value="1"/>
</dbReference>
<dbReference type="CDD" id="cd07262">
    <property type="entry name" value="VOC_like"/>
    <property type="match status" value="1"/>
</dbReference>